<proteinExistence type="predicted"/>
<protein>
    <submittedName>
        <fullName evidence="2">Uncharacterized protein</fullName>
    </submittedName>
</protein>
<accession>A0ABY9VRF4</accession>
<sequence>MTTPPAEALGYRPRDDSEPYAARLVAEQGEPDPGDPAHSRVGGHFVTDPPIRPR</sequence>
<gene>
    <name evidence="2" type="ORF">RI138_05820</name>
</gene>
<keyword evidence="3" id="KW-1185">Reference proteome</keyword>
<feature type="region of interest" description="Disordered" evidence="1">
    <location>
        <begin position="26"/>
        <end position="54"/>
    </location>
</feature>
<dbReference type="EMBL" id="CP134500">
    <property type="protein sequence ID" value="WNF26373.1"/>
    <property type="molecule type" value="Genomic_DNA"/>
</dbReference>
<reference evidence="2 3" key="1">
    <citation type="submission" date="2023-09" db="EMBL/GenBank/DDBJ databases">
        <title>Genome completion map analysis of the actinomycetes C11-1.</title>
        <authorList>
            <person name="Qin P."/>
            <person name="Guan P."/>
        </authorList>
    </citation>
    <scope>NUCLEOTIDE SEQUENCE [LARGE SCALE GENOMIC DNA]</scope>
    <source>
        <strain evidence="2 3">C11-1</strain>
    </source>
</reference>
<organism evidence="2 3">
    <name type="scientific">Streptomyces durocortorensis</name>
    <dbReference type="NCBI Taxonomy" id="2811104"/>
    <lineage>
        <taxon>Bacteria</taxon>
        <taxon>Bacillati</taxon>
        <taxon>Actinomycetota</taxon>
        <taxon>Actinomycetes</taxon>
        <taxon>Kitasatosporales</taxon>
        <taxon>Streptomycetaceae</taxon>
        <taxon>Streptomyces</taxon>
    </lineage>
</organism>
<name>A0ABY9VRF4_9ACTN</name>
<evidence type="ECO:0000313" key="2">
    <source>
        <dbReference type="EMBL" id="WNF26373.1"/>
    </source>
</evidence>
<evidence type="ECO:0000256" key="1">
    <source>
        <dbReference type="SAM" id="MobiDB-lite"/>
    </source>
</evidence>
<evidence type="ECO:0000313" key="3">
    <source>
        <dbReference type="Proteomes" id="UP001303236"/>
    </source>
</evidence>
<dbReference type="Proteomes" id="UP001303236">
    <property type="component" value="Chromosome"/>
</dbReference>